<dbReference type="EMBL" id="FOMJ01000003">
    <property type="protein sequence ID" value="SFD24696.1"/>
    <property type="molecule type" value="Genomic_DNA"/>
</dbReference>
<reference evidence="2 3" key="1">
    <citation type="submission" date="2016-10" db="EMBL/GenBank/DDBJ databases">
        <authorList>
            <person name="de Groot N.N."/>
        </authorList>
    </citation>
    <scope>NUCLEOTIDE SEQUENCE [LARGE SCALE GENOMIC DNA]</scope>
    <source>
        <strain evidence="2 3">HL3</strain>
    </source>
</reference>
<evidence type="ECO:0000256" key="1">
    <source>
        <dbReference type="SAM" id="SignalP"/>
    </source>
</evidence>
<protein>
    <recommendedName>
        <fullName evidence="4">Secreted protein</fullName>
    </recommendedName>
</protein>
<dbReference type="AlphaFoldDB" id="A0A1I1QRF0"/>
<accession>A0A1I1QRF0</accession>
<keyword evidence="3" id="KW-1185">Reference proteome</keyword>
<proteinExistence type="predicted"/>
<feature type="signal peptide" evidence="1">
    <location>
        <begin position="1"/>
        <end position="20"/>
    </location>
</feature>
<evidence type="ECO:0000313" key="3">
    <source>
        <dbReference type="Proteomes" id="UP000198611"/>
    </source>
</evidence>
<organism evidence="2 3">
    <name type="scientific">Thiohalospira halophila DSM 15071</name>
    <dbReference type="NCBI Taxonomy" id="1123397"/>
    <lineage>
        <taxon>Bacteria</taxon>
        <taxon>Pseudomonadati</taxon>
        <taxon>Pseudomonadota</taxon>
        <taxon>Gammaproteobacteria</taxon>
        <taxon>Thiohalospirales</taxon>
        <taxon>Thiohalospiraceae</taxon>
        <taxon>Thiohalospira</taxon>
    </lineage>
</organism>
<dbReference type="STRING" id="1123397.SAMN05660831_01249"/>
<evidence type="ECO:0008006" key="4">
    <source>
        <dbReference type="Google" id="ProtNLM"/>
    </source>
</evidence>
<feature type="chain" id="PRO_5011641010" description="Secreted protein" evidence="1">
    <location>
        <begin position="21"/>
        <end position="150"/>
    </location>
</feature>
<name>A0A1I1QRF0_9GAMM</name>
<dbReference type="RefSeq" id="WP_093427907.1">
    <property type="nucleotide sequence ID" value="NZ_FOMJ01000003.1"/>
</dbReference>
<sequence length="150" mass="16287">MNRNLVAAALLGLALGSAYAWLSSRAPDPLAADVVAEECRPTGNPCTLAADGGEVTLTLPATLRTLQAFDLEAETTGFREVSRVMVRFDMTGMEMGENRYPLEAEGEDSWSTEAMLPVCTADRVDWFAEVTVHHAAGMTRFAFPFEVGER</sequence>
<dbReference type="OrthoDB" id="5917490at2"/>
<evidence type="ECO:0000313" key="2">
    <source>
        <dbReference type="EMBL" id="SFD24696.1"/>
    </source>
</evidence>
<keyword evidence="1" id="KW-0732">Signal</keyword>
<gene>
    <name evidence="2" type="ORF">SAMN05660831_01249</name>
</gene>
<dbReference type="Proteomes" id="UP000198611">
    <property type="component" value="Unassembled WGS sequence"/>
</dbReference>